<organism evidence="1 2">
    <name type="scientific">Aspergillus melleus</name>
    <dbReference type="NCBI Taxonomy" id="138277"/>
    <lineage>
        <taxon>Eukaryota</taxon>
        <taxon>Fungi</taxon>
        <taxon>Dikarya</taxon>
        <taxon>Ascomycota</taxon>
        <taxon>Pezizomycotina</taxon>
        <taxon>Eurotiomycetes</taxon>
        <taxon>Eurotiomycetidae</taxon>
        <taxon>Eurotiales</taxon>
        <taxon>Aspergillaceae</taxon>
        <taxon>Aspergillus</taxon>
        <taxon>Aspergillus subgen. Circumdati</taxon>
    </lineage>
</organism>
<comment type="caution">
    <text evidence="1">The sequence shown here is derived from an EMBL/GenBank/DDBJ whole genome shotgun (WGS) entry which is preliminary data.</text>
</comment>
<dbReference type="EMBL" id="JAOPJF010000034">
    <property type="protein sequence ID" value="KAK1143976.1"/>
    <property type="molecule type" value="Genomic_DNA"/>
</dbReference>
<proteinExistence type="predicted"/>
<gene>
    <name evidence="1" type="ORF">N8T08_005885</name>
</gene>
<protein>
    <submittedName>
        <fullName evidence="1">Uncharacterized protein</fullName>
    </submittedName>
</protein>
<reference evidence="1 2" key="1">
    <citation type="journal article" date="2023" name="ACS Omega">
        <title>Identification of the Neoaspergillic Acid Biosynthesis Gene Cluster by Establishing an In Vitro CRISPR-Ribonucleoprotein Genetic System in Aspergillus melleus.</title>
        <authorList>
            <person name="Yuan B."/>
            <person name="Grau M.F."/>
            <person name="Murata R.M."/>
            <person name="Torok T."/>
            <person name="Venkateswaran K."/>
            <person name="Stajich J.E."/>
            <person name="Wang C.C.C."/>
        </authorList>
    </citation>
    <scope>NUCLEOTIDE SEQUENCE [LARGE SCALE GENOMIC DNA]</scope>
    <source>
        <strain evidence="1 2">IMV 1140</strain>
    </source>
</reference>
<evidence type="ECO:0000313" key="2">
    <source>
        <dbReference type="Proteomes" id="UP001177260"/>
    </source>
</evidence>
<name>A0ACC3B152_9EURO</name>
<sequence>MSFFWGSLLGLSLVVGSNASPGLPHGYTLVKSTDLAKSTTHEEIGFYSTATTPGASATFVPKYNATVVSGKTLPFVTTTDDTGAPVTWIGDWNTNSAGSSTLVPVQVCSEVAQQFDGRSKLVQKRDLVCADVSASTSRPVQTTTPKSPTSTGHTSTSSAVIPTSPSSKPSSPTANSPTTRSATAGSATTSDSQTTTEQSTSSRPTPSSPTSPTKSPTSSASVQSSTTENSSESTTQVSTTEQPTSTTSGSSSLISSNATPTSPSSTPSRTHTSTSSAKNTESSSSTQSNTASTQSTGDSTTTGDSITTNDPSTTTGENTSATESHSITQLATKDDKVTTTMTSEPTGFSASTVTNSDWTKDFILTTTIGGQETEVPVLTDCGDDCGGDDGAIVLFGVPIKTGIQYSLPNLPSFHFPCIFNCGSGGGGGEPGAPEQGEPDEDDDHSSTKSSEQSTTEATTTEATTSSSSCTSVMTVSDCIVSCPATESCSKTCYSTMTGCDVTGTTSTTTGDPCSFTNTDYRCVNTTAATQTPGVNEVVSYTSVNYDTARAESIEKAQETQPTTLPWGNDSGSTTTSASPSQSATVTTATRTPGSTGFTTLSSPTRSPTSSPATFSTASSTRPPICSEGNNSLMGFNNEPSSWCFCGGRGPFSTISGSTSSYCDFTKLPSETISLTSHTTSINTGCVVTSTVVTTASASETQTYCKCGHVIAGLGTTTVSSGTMMVGCQLSDWVMMTTIQPTTTSLNPSPTESANCFPTHGENDIDKILEVVQPDGSAWCNKPDMTFTDGRHPADPAGNNYIRAGWTLADDAPEDCQNLDQDETRALCADPLNEIVKQCPWNGGSINNVCGEFWMQTCTLGKTCDVGSPD</sequence>
<accession>A0ACC3B152</accession>
<dbReference type="Proteomes" id="UP001177260">
    <property type="component" value="Unassembled WGS sequence"/>
</dbReference>
<keyword evidence="2" id="KW-1185">Reference proteome</keyword>
<evidence type="ECO:0000313" key="1">
    <source>
        <dbReference type="EMBL" id="KAK1143976.1"/>
    </source>
</evidence>